<evidence type="ECO:0000256" key="4">
    <source>
        <dbReference type="ARBA" id="ARBA00012574"/>
    </source>
</evidence>
<dbReference type="PANTHER" id="PTHR43226:SF4">
    <property type="entry name" value="XAA-PRO AMINOPEPTIDASE 3"/>
    <property type="match status" value="1"/>
</dbReference>
<evidence type="ECO:0000313" key="10">
    <source>
        <dbReference type="Proteomes" id="UP000321291"/>
    </source>
</evidence>
<dbReference type="EMBL" id="CP042434">
    <property type="protein sequence ID" value="QEC71233.1"/>
    <property type="molecule type" value="Genomic_DNA"/>
</dbReference>
<dbReference type="KEGG" id="agi:FSB73_05620"/>
<evidence type="ECO:0000256" key="2">
    <source>
        <dbReference type="ARBA" id="ARBA00001936"/>
    </source>
</evidence>
<dbReference type="SUPFAM" id="SSF53092">
    <property type="entry name" value="Creatinase/prolidase N-terminal domain"/>
    <property type="match status" value="1"/>
</dbReference>
<dbReference type="Proteomes" id="UP000321291">
    <property type="component" value="Chromosome"/>
</dbReference>
<keyword evidence="6" id="KW-0378">Hydrolase</keyword>
<dbReference type="Gene3D" id="3.90.230.10">
    <property type="entry name" value="Creatinase/methionine aminopeptidase superfamily"/>
    <property type="match status" value="1"/>
</dbReference>
<proteinExistence type="inferred from homology"/>
<dbReference type="EC" id="3.4.11.9" evidence="4"/>
<comment type="similarity">
    <text evidence="3">Belongs to the peptidase M24B family.</text>
</comment>
<dbReference type="GO" id="GO:0005829">
    <property type="term" value="C:cytosol"/>
    <property type="evidence" value="ECO:0007669"/>
    <property type="project" value="TreeGrafter"/>
</dbReference>
<dbReference type="InterPro" id="IPR007865">
    <property type="entry name" value="Aminopep_P_N"/>
</dbReference>
<sequence length="465" mass="51110">MFDKDIYIQRRAQLAKKVGSGLILLLGNDEAGMNFKNNWYPFRQDSTFLYYAGIDLAELAVVMDLDTGVTTLFGNELTIDDIVWTGPLPSLSELATQTGIEQVRPYSELATVLKSAREKGQKTHFLPAYRPEHILKLQAWLDVAPGESVSSASPGLIRAVVAMRSHKAPEEIAEMEKAVDTSNDMHTYFMRALAPGKNELEIAGQLRAIAIAGGGDLSYPTILTSRGETLHIHARNLSLPAGALALCDAGAESAMHYAGDLTRTAPVSGKFTGVQKDMYQLILDIQLATIDACKPGVPFSEVHRLSGELLLEGLKSFNIIKGDAKEALALDAHTLFFQCGLGHMIGLDVHDMENLGEQYVGYTPDQPKNMNFGWKSLRLGRALEPGFTLTVEPGIYFIPTLIDLWKAENKLSDFINYQELDKFRDFGGIRIEDNLVITEDGYRILGSKMAAKTVAEMEALSPEPL</sequence>
<dbReference type="AlphaFoldDB" id="A0A5B8VJ76"/>
<keyword evidence="10" id="KW-1185">Reference proteome</keyword>
<dbReference type="Pfam" id="PF05195">
    <property type="entry name" value="AMP_N"/>
    <property type="match status" value="1"/>
</dbReference>
<keyword evidence="5" id="KW-0479">Metal-binding</keyword>
<evidence type="ECO:0000256" key="5">
    <source>
        <dbReference type="ARBA" id="ARBA00022723"/>
    </source>
</evidence>
<gene>
    <name evidence="9" type="ORF">FSB73_05620</name>
</gene>
<accession>A0A5B8VJ76</accession>
<feature type="domain" description="Aminopeptidase P N-terminal" evidence="8">
    <location>
        <begin position="2"/>
        <end position="134"/>
    </location>
</feature>
<dbReference type="GO" id="GO:0030145">
    <property type="term" value="F:manganese ion binding"/>
    <property type="evidence" value="ECO:0007669"/>
    <property type="project" value="InterPro"/>
</dbReference>
<evidence type="ECO:0000256" key="1">
    <source>
        <dbReference type="ARBA" id="ARBA00001424"/>
    </source>
</evidence>
<dbReference type="GO" id="GO:0070006">
    <property type="term" value="F:metalloaminopeptidase activity"/>
    <property type="evidence" value="ECO:0007669"/>
    <property type="project" value="InterPro"/>
</dbReference>
<keyword evidence="7" id="KW-0464">Manganese</keyword>
<evidence type="ECO:0000256" key="6">
    <source>
        <dbReference type="ARBA" id="ARBA00022801"/>
    </source>
</evidence>
<dbReference type="OrthoDB" id="9806388at2"/>
<protein>
    <recommendedName>
        <fullName evidence="4">Xaa-Pro aminopeptidase</fullName>
        <ecNumber evidence="4">3.4.11.9</ecNumber>
    </recommendedName>
</protein>
<dbReference type="InterPro" id="IPR000994">
    <property type="entry name" value="Pept_M24"/>
</dbReference>
<evidence type="ECO:0000313" key="9">
    <source>
        <dbReference type="EMBL" id="QEC71233.1"/>
    </source>
</evidence>
<name>A0A5B8VJ76_9BACT</name>
<dbReference type="SMART" id="SM01011">
    <property type="entry name" value="AMP_N"/>
    <property type="match status" value="1"/>
</dbReference>
<dbReference type="InterPro" id="IPR052433">
    <property type="entry name" value="X-Pro_dipept-like"/>
</dbReference>
<dbReference type="PANTHER" id="PTHR43226">
    <property type="entry name" value="XAA-PRO AMINOPEPTIDASE 3"/>
    <property type="match status" value="1"/>
</dbReference>
<dbReference type="SUPFAM" id="SSF55920">
    <property type="entry name" value="Creatinase/aminopeptidase"/>
    <property type="match status" value="1"/>
</dbReference>
<dbReference type="Pfam" id="PF00557">
    <property type="entry name" value="Peptidase_M24"/>
    <property type="match status" value="1"/>
</dbReference>
<dbReference type="RefSeq" id="WP_146780507.1">
    <property type="nucleotide sequence ID" value="NZ_CP042434.1"/>
</dbReference>
<organism evidence="9 10">
    <name type="scientific">Arachidicoccus ginsenosidivorans</name>
    <dbReference type="NCBI Taxonomy" id="496057"/>
    <lineage>
        <taxon>Bacteria</taxon>
        <taxon>Pseudomonadati</taxon>
        <taxon>Bacteroidota</taxon>
        <taxon>Chitinophagia</taxon>
        <taxon>Chitinophagales</taxon>
        <taxon>Chitinophagaceae</taxon>
        <taxon>Arachidicoccus</taxon>
    </lineage>
</organism>
<dbReference type="Gene3D" id="3.40.350.10">
    <property type="entry name" value="Creatinase/prolidase N-terminal domain"/>
    <property type="match status" value="1"/>
</dbReference>
<comment type="catalytic activity">
    <reaction evidence="1">
        <text>Release of any N-terminal amino acid, including proline, that is linked to proline, even from a dipeptide or tripeptide.</text>
        <dbReference type="EC" id="3.4.11.9"/>
    </reaction>
</comment>
<dbReference type="InterPro" id="IPR036005">
    <property type="entry name" value="Creatinase/aminopeptidase-like"/>
</dbReference>
<dbReference type="InterPro" id="IPR029149">
    <property type="entry name" value="Creatin/AminoP/Spt16_N"/>
</dbReference>
<reference evidence="9 10" key="1">
    <citation type="journal article" date="2017" name="Int. J. Syst. Evol. Microbiol.">
        <title>Arachidicoccus ginsenosidivorans sp. nov., with ginsenoside-converting activity isolated from ginseng cultivating soil.</title>
        <authorList>
            <person name="Siddiqi M.Z."/>
            <person name="Aslam Z."/>
            <person name="Im W.T."/>
        </authorList>
    </citation>
    <scope>NUCLEOTIDE SEQUENCE [LARGE SCALE GENOMIC DNA]</scope>
    <source>
        <strain evidence="9 10">Gsoil 809</strain>
    </source>
</reference>
<comment type="cofactor">
    <cofactor evidence="2">
        <name>Mn(2+)</name>
        <dbReference type="ChEBI" id="CHEBI:29035"/>
    </cofactor>
</comment>
<evidence type="ECO:0000256" key="3">
    <source>
        <dbReference type="ARBA" id="ARBA00008766"/>
    </source>
</evidence>
<evidence type="ECO:0000259" key="8">
    <source>
        <dbReference type="SMART" id="SM01011"/>
    </source>
</evidence>
<evidence type="ECO:0000256" key="7">
    <source>
        <dbReference type="ARBA" id="ARBA00023211"/>
    </source>
</evidence>
<dbReference type="GO" id="GO:0006508">
    <property type="term" value="P:proteolysis"/>
    <property type="evidence" value="ECO:0007669"/>
    <property type="project" value="TreeGrafter"/>
</dbReference>